<keyword evidence="19" id="KW-1185">Reference proteome</keyword>
<keyword evidence="7 13" id="KW-1133">Transmembrane helix</keyword>
<evidence type="ECO:0000256" key="8">
    <source>
        <dbReference type="ARBA" id="ARBA00023065"/>
    </source>
</evidence>
<keyword evidence="3 13" id="KW-1003">Cell membrane</keyword>
<dbReference type="Pfam" id="PF00430">
    <property type="entry name" value="ATP-synt_B"/>
    <property type="match status" value="1"/>
</dbReference>
<dbReference type="InterPro" id="IPR028987">
    <property type="entry name" value="ATP_synth_B-like_membr_sf"/>
</dbReference>
<evidence type="ECO:0000256" key="13">
    <source>
        <dbReference type="HAMAP-Rule" id="MF_01398"/>
    </source>
</evidence>
<keyword evidence="5 13" id="KW-0812">Transmembrane</keyword>
<reference evidence="17 19" key="1">
    <citation type="submission" date="2021-11" db="EMBL/GenBank/DDBJ databases">
        <title>Description of Mycoplasma bradburyaesp. nov.from sea birds: a tribute to a great mycoplasmologist.</title>
        <authorList>
            <person name="Ramirez A.S."/>
            <person name="Poveda C."/>
            <person name="Suarez-Perez A."/>
            <person name="Rosales R.S."/>
            <person name="Dijkman R."/>
            <person name="Feberwee A."/>
            <person name="Spergser J."/>
            <person name="Szostak M.P."/>
            <person name="Ressel L."/>
            <person name="Calabuig P."/>
            <person name="Catania S."/>
            <person name="Gobbo F."/>
            <person name="Timofte D."/>
            <person name="Poveda J.B."/>
        </authorList>
    </citation>
    <scope>NUCLEOTIDE SEQUENCE</scope>
    <source>
        <strain evidence="16 19">T158</strain>
        <strain evidence="17">T264</strain>
    </source>
</reference>
<dbReference type="Proteomes" id="UP001216384">
    <property type="component" value="Unassembled WGS sequence"/>
</dbReference>
<dbReference type="GO" id="GO:0005886">
    <property type="term" value="C:plasma membrane"/>
    <property type="evidence" value="ECO:0007669"/>
    <property type="project" value="UniProtKB-SubCell"/>
</dbReference>
<keyword evidence="6 13" id="KW-0375">Hydrogen ion transport</keyword>
<proteinExistence type="inferred from homology"/>
<evidence type="ECO:0000313" key="19">
    <source>
        <dbReference type="Proteomes" id="UP001220940"/>
    </source>
</evidence>
<dbReference type="GO" id="GO:0012505">
    <property type="term" value="C:endomembrane system"/>
    <property type="evidence" value="ECO:0007669"/>
    <property type="project" value="UniProtKB-SubCell"/>
</dbReference>
<evidence type="ECO:0000256" key="15">
    <source>
        <dbReference type="SAM" id="Coils"/>
    </source>
</evidence>
<comment type="function">
    <text evidence="11 13">F(1)F(0) ATP synthase produces ATP from ADP in the presence of a proton or sodium gradient. F-type ATPases consist of two structural domains, F(1) containing the extramembraneous catalytic core and F(0) containing the membrane proton channel, linked together by a central stalk and a peripheral stalk. During catalysis, ATP synthesis in the catalytic domain of F(1) is coupled via a rotary mechanism of the central stalk subunits to proton translocation.</text>
</comment>
<dbReference type="HAMAP" id="MF_01398">
    <property type="entry name" value="ATP_synth_b_bprime"/>
    <property type="match status" value="1"/>
</dbReference>
<evidence type="ECO:0000256" key="11">
    <source>
        <dbReference type="ARBA" id="ARBA00025198"/>
    </source>
</evidence>
<dbReference type="EMBL" id="JAJHZM010000011">
    <property type="protein sequence ID" value="MDC4181955.1"/>
    <property type="molecule type" value="Genomic_DNA"/>
</dbReference>
<comment type="subunit">
    <text evidence="13">F-type ATPases have 2 components, F(1) - the catalytic core - and F(0) - the membrane proton channel. F(1) has five subunits: alpha(3), beta(3), gamma(1), delta(1), epsilon(1). F(0) has three main subunits: a(1), b(2) and c(10-14). The alpha and beta chains form an alternating ring which encloses part of the gamma chain. F(1) is attached to F(0) by a central stalk formed by the gamma and epsilon chains, while a peripheral stalk is formed by the delta and b chains.</text>
</comment>
<dbReference type="SUPFAM" id="SSF81573">
    <property type="entry name" value="F1F0 ATP synthase subunit B, membrane domain"/>
    <property type="match status" value="1"/>
</dbReference>
<feature type="transmembrane region" description="Helical" evidence="13">
    <location>
        <begin position="45"/>
        <end position="67"/>
    </location>
</feature>
<keyword evidence="9 13" id="KW-0472">Membrane</keyword>
<keyword evidence="2 13" id="KW-0813">Transport</keyword>
<dbReference type="GO" id="GO:0045259">
    <property type="term" value="C:proton-transporting ATP synthase complex"/>
    <property type="evidence" value="ECO:0007669"/>
    <property type="project" value="UniProtKB-KW"/>
</dbReference>
<evidence type="ECO:0000313" key="17">
    <source>
        <dbReference type="EMBL" id="MDC4183330.1"/>
    </source>
</evidence>
<dbReference type="InterPro" id="IPR002146">
    <property type="entry name" value="ATP_synth_b/b'su_bac/chlpt"/>
</dbReference>
<name>A0AAW6HNI9_9MOLU</name>
<evidence type="ECO:0000313" key="16">
    <source>
        <dbReference type="EMBL" id="MDC4181955.1"/>
    </source>
</evidence>
<evidence type="ECO:0000256" key="9">
    <source>
        <dbReference type="ARBA" id="ARBA00023136"/>
    </source>
</evidence>
<dbReference type="GO" id="GO:0046933">
    <property type="term" value="F:proton-transporting ATP synthase activity, rotational mechanism"/>
    <property type="evidence" value="ECO:0007669"/>
    <property type="project" value="UniProtKB-UniRule"/>
</dbReference>
<evidence type="ECO:0000313" key="18">
    <source>
        <dbReference type="Proteomes" id="UP001216384"/>
    </source>
</evidence>
<keyword evidence="4 13" id="KW-0138">CF(0)</keyword>
<comment type="caution">
    <text evidence="17">The sequence shown here is derived from an EMBL/GenBank/DDBJ whole genome shotgun (WGS) entry which is preliminary data.</text>
</comment>
<evidence type="ECO:0000256" key="14">
    <source>
        <dbReference type="RuleBase" id="RU003848"/>
    </source>
</evidence>
<organism evidence="17 18">
    <name type="scientific">Mycoplasma bradburyae</name>
    <dbReference type="NCBI Taxonomy" id="2963128"/>
    <lineage>
        <taxon>Bacteria</taxon>
        <taxon>Bacillati</taxon>
        <taxon>Mycoplasmatota</taxon>
        <taxon>Mollicutes</taxon>
        <taxon>Mycoplasmataceae</taxon>
        <taxon>Mycoplasma</taxon>
    </lineage>
</organism>
<dbReference type="InterPro" id="IPR050059">
    <property type="entry name" value="ATP_synthase_B_chain"/>
</dbReference>
<evidence type="ECO:0000256" key="1">
    <source>
        <dbReference type="ARBA" id="ARBA00005513"/>
    </source>
</evidence>
<gene>
    <name evidence="13" type="primary">atpF</name>
    <name evidence="16" type="ORF">LNO68_01980</name>
    <name evidence="17" type="ORF">LNO71_01555</name>
</gene>
<dbReference type="NCBIfam" id="NF004872">
    <property type="entry name" value="PRK06231.1-2"/>
    <property type="match status" value="1"/>
</dbReference>
<dbReference type="GO" id="GO:0046961">
    <property type="term" value="F:proton-transporting ATPase activity, rotational mechanism"/>
    <property type="evidence" value="ECO:0007669"/>
    <property type="project" value="TreeGrafter"/>
</dbReference>
<dbReference type="PANTHER" id="PTHR33445:SF1">
    <property type="entry name" value="ATP SYNTHASE SUBUNIT B"/>
    <property type="match status" value="1"/>
</dbReference>
<keyword evidence="15" id="KW-0175">Coiled coil</keyword>
<dbReference type="EMBL" id="JAJHZP010000013">
    <property type="protein sequence ID" value="MDC4183330.1"/>
    <property type="molecule type" value="Genomic_DNA"/>
</dbReference>
<comment type="similarity">
    <text evidence="1 13 14">Belongs to the ATPase B chain family.</text>
</comment>
<dbReference type="RefSeq" id="WP_255034917.1">
    <property type="nucleotide sequence ID" value="NZ_CP101414.1"/>
</dbReference>
<comment type="function">
    <text evidence="13">Component of the F(0) channel, it forms part of the peripheral stalk, linking F(1) to F(0).</text>
</comment>
<evidence type="ECO:0000256" key="10">
    <source>
        <dbReference type="ARBA" id="ARBA00023310"/>
    </source>
</evidence>
<dbReference type="InterPro" id="IPR005864">
    <property type="entry name" value="ATP_synth_F0_bsu_bac"/>
</dbReference>
<feature type="coiled-coil region" evidence="15">
    <location>
        <begin position="85"/>
        <end position="119"/>
    </location>
</feature>
<evidence type="ECO:0000256" key="3">
    <source>
        <dbReference type="ARBA" id="ARBA00022475"/>
    </source>
</evidence>
<evidence type="ECO:0000256" key="4">
    <source>
        <dbReference type="ARBA" id="ARBA00022547"/>
    </source>
</evidence>
<keyword evidence="8 13" id="KW-0406">Ion transport</keyword>
<evidence type="ECO:0000256" key="12">
    <source>
        <dbReference type="ARBA" id="ARBA00037847"/>
    </source>
</evidence>
<dbReference type="PANTHER" id="PTHR33445">
    <property type="entry name" value="ATP SYNTHASE SUBUNIT B', CHLOROPLASTIC"/>
    <property type="match status" value="1"/>
</dbReference>
<evidence type="ECO:0000256" key="5">
    <source>
        <dbReference type="ARBA" id="ARBA00022692"/>
    </source>
</evidence>
<evidence type="ECO:0000256" key="6">
    <source>
        <dbReference type="ARBA" id="ARBA00022781"/>
    </source>
</evidence>
<comment type="subcellular location">
    <subcellularLocation>
        <location evidence="13">Cell membrane</location>
        <topology evidence="13">Single-pass membrane protein</topology>
    </subcellularLocation>
    <subcellularLocation>
        <location evidence="12">Endomembrane system</location>
        <topology evidence="12">Single-pass membrane protein</topology>
    </subcellularLocation>
</comment>
<dbReference type="AlphaFoldDB" id="A0AAW6HNI9"/>
<protein>
    <recommendedName>
        <fullName evidence="13">ATP synthase subunit b</fullName>
    </recommendedName>
    <alternativeName>
        <fullName evidence="13">ATP synthase F(0) sector subunit b</fullName>
    </alternativeName>
    <alternativeName>
        <fullName evidence="13">ATPase subunit I</fullName>
    </alternativeName>
    <alternativeName>
        <fullName evidence="13">F-type ATPase subunit b</fullName>
        <shortName evidence="13">F-ATPase subunit b</shortName>
    </alternativeName>
</protein>
<keyword evidence="10 13" id="KW-0066">ATP synthesis</keyword>
<sequence length="198" mass="22676">MHSKRVTKLLLLSFNFLIISTIVSSCSIPDELKPSTIVNQFFPNFWVFIAHSIALIIIILLGIFFLWKPTKRLLTKRTEMIQAEINSANELKKQAMALLDDAKKEKQNAEIQAREIINLATNQAYSLKADVESDAKRKANRIIENAHSEIIKQESILKRELEGRIVDIALEATSTLIKKNVDKQDHERLVQELLKELD</sequence>
<dbReference type="NCBIfam" id="TIGR01144">
    <property type="entry name" value="ATP_synt_b"/>
    <property type="match status" value="1"/>
</dbReference>
<dbReference type="PROSITE" id="PS51257">
    <property type="entry name" value="PROKAR_LIPOPROTEIN"/>
    <property type="match status" value="1"/>
</dbReference>
<evidence type="ECO:0000256" key="7">
    <source>
        <dbReference type="ARBA" id="ARBA00022989"/>
    </source>
</evidence>
<accession>A0AAW6HNI9</accession>
<dbReference type="CDD" id="cd06503">
    <property type="entry name" value="ATP-synt_Fo_b"/>
    <property type="match status" value="1"/>
</dbReference>
<evidence type="ECO:0000256" key="2">
    <source>
        <dbReference type="ARBA" id="ARBA00022448"/>
    </source>
</evidence>
<dbReference type="Proteomes" id="UP001220940">
    <property type="component" value="Unassembled WGS sequence"/>
</dbReference>